<dbReference type="SUPFAM" id="SSF55315">
    <property type="entry name" value="L30e-like"/>
    <property type="match status" value="1"/>
</dbReference>
<keyword evidence="2 5" id="KW-0489">Methyltransferase</keyword>
<evidence type="ECO:0000256" key="2">
    <source>
        <dbReference type="ARBA" id="ARBA00022603"/>
    </source>
</evidence>
<dbReference type="Proteomes" id="UP000011717">
    <property type="component" value="Unassembled WGS sequence"/>
</dbReference>
<keyword evidence="3" id="KW-0808">Transferase</keyword>
<dbReference type="AlphaFoldDB" id="M2U3B8"/>
<dbReference type="InterPro" id="IPR053888">
    <property type="entry name" value="MRM3-like_sub_bind"/>
</dbReference>
<dbReference type="InterPro" id="IPR029028">
    <property type="entry name" value="Alpha/beta_knot_MTases"/>
</dbReference>
<protein>
    <submittedName>
        <fullName evidence="5">rRNA methylase</fullName>
    </submittedName>
</protein>
<dbReference type="Pfam" id="PF00588">
    <property type="entry name" value="SpoU_methylase"/>
    <property type="match status" value="1"/>
</dbReference>
<evidence type="ECO:0000259" key="4">
    <source>
        <dbReference type="SMART" id="SM00967"/>
    </source>
</evidence>
<sequence>MPREITSFSNETIKRVRALTQKKHRQAEGLFLAEGLRICTEALEAGHVPRMVIAANGERHALTQRLMTETETAGGEALLVPPALLSKITGKDNPQGVVGVYRLLETDLPRLERGAANIWIVCESLKDPGNLGTILRTADAVGAGGVILLDQSCDPFSVEAVRASMGALFTIPIAQANGSAFFEWLRAGPGMLVGTSLRTEHDYQDVEYPAPTFIVMGNEQRGLPPSYEQECDRLVKIPMRGKADSLNVAVSCAVMVYEVLNQRRRG</sequence>
<dbReference type="GO" id="GO:0005737">
    <property type="term" value="C:cytoplasm"/>
    <property type="evidence" value="ECO:0007669"/>
    <property type="project" value="UniProtKB-ARBA"/>
</dbReference>
<organism evidence="5 6">
    <name type="scientific">Pacificimonas flava</name>
    <dbReference type="NCBI Taxonomy" id="1234595"/>
    <lineage>
        <taxon>Bacteria</taxon>
        <taxon>Pseudomonadati</taxon>
        <taxon>Pseudomonadota</taxon>
        <taxon>Alphaproteobacteria</taxon>
        <taxon>Sphingomonadales</taxon>
        <taxon>Sphingosinicellaceae</taxon>
        <taxon>Pacificimonas</taxon>
    </lineage>
</organism>
<dbReference type="PANTHER" id="PTHR43191">
    <property type="entry name" value="RRNA METHYLTRANSFERASE 3"/>
    <property type="match status" value="1"/>
</dbReference>
<comment type="caution">
    <text evidence="5">The sequence shown here is derived from an EMBL/GenBank/DDBJ whole genome shotgun (WGS) entry which is preliminary data.</text>
</comment>
<dbReference type="PANTHER" id="PTHR43191:SF2">
    <property type="entry name" value="RRNA METHYLTRANSFERASE 3, MITOCHONDRIAL"/>
    <property type="match status" value="1"/>
</dbReference>
<comment type="similarity">
    <text evidence="1">Belongs to the class IV-like SAM-binding methyltransferase superfamily. RNA methyltransferase TrmH family.</text>
</comment>
<evidence type="ECO:0000256" key="1">
    <source>
        <dbReference type="ARBA" id="ARBA00007228"/>
    </source>
</evidence>
<evidence type="ECO:0000256" key="3">
    <source>
        <dbReference type="ARBA" id="ARBA00022679"/>
    </source>
</evidence>
<proteinExistence type="inferred from homology"/>
<evidence type="ECO:0000313" key="5">
    <source>
        <dbReference type="EMBL" id="EMD82408.1"/>
    </source>
</evidence>
<dbReference type="InterPro" id="IPR029064">
    <property type="entry name" value="Ribosomal_eL30-like_sf"/>
</dbReference>
<dbReference type="SMART" id="SM00967">
    <property type="entry name" value="SpoU_sub_bind"/>
    <property type="match status" value="1"/>
</dbReference>
<dbReference type="Gene3D" id="3.30.1330.30">
    <property type="match status" value="1"/>
</dbReference>
<dbReference type="CDD" id="cd18095">
    <property type="entry name" value="SpoU-like_rRNA-MTase"/>
    <property type="match status" value="1"/>
</dbReference>
<evidence type="ECO:0000313" key="6">
    <source>
        <dbReference type="Proteomes" id="UP000011717"/>
    </source>
</evidence>
<reference evidence="5 6" key="1">
    <citation type="journal article" date="2013" name="Genome Announc.">
        <title>Draft Genome Sequence of Strain JLT2015T, Belonging to the Family Sphingomonadaceae of the Alphaproteobacteria.</title>
        <authorList>
            <person name="Tang K."/>
            <person name="Liu K."/>
            <person name="Li S."/>
            <person name="Jiao N."/>
        </authorList>
    </citation>
    <scope>NUCLEOTIDE SEQUENCE [LARGE SCALE GENOMIC DNA]</scope>
    <source>
        <strain evidence="5 6">JLT2015</strain>
    </source>
</reference>
<accession>M2U3B8</accession>
<name>M2U3B8_9SPHN</name>
<dbReference type="InterPro" id="IPR001537">
    <property type="entry name" value="SpoU_MeTrfase"/>
</dbReference>
<keyword evidence="6" id="KW-1185">Reference proteome</keyword>
<dbReference type="GO" id="GO:0008173">
    <property type="term" value="F:RNA methyltransferase activity"/>
    <property type="evidence" value="ECO:0007669"/>
    <property type="project" value="InterPro"/>
</dbReference>
<dbReference type="Gene3D" id="3.40.1280.10">
    <property type="match status" value="1"/>
</dbReference>
<gene>
    <name evidence="5" type="ORF">C725_2129</name>
</gene>
<feature type="domain" description="RNA 2-O ribose methyltransferase substrate binding" evidence="4">
    <location>
        <begin position="32"/>
        <end position="107"/>
    </location>
</feature>
<dbReference type="Pfam" id="PF22435">
    <property type="entry name" value="MRM3-like_sub_bind"/>
    <property type="match status" value="1"/>
</dbReference>
<dbReference type="InterPro" id="IPR051259">
    <property type="entry name" value="rRNA_Methyltransferase"/>
</dbReference>
<dbReference type="GO" id="GO:0003723">
    <property type="term" value="F:RNA binding"/>
    <property type="evidence" value="ECO:0007669"/>
    <property type="project" value="InterPro"/>
</dbReference>
<dbReference type="InterPro" id="IPR013123">
    <property type="entry name" value="SpoU_subst-bd"/>
</dbReference>
<dbReference type="RefSeq" id="WP_008602672.1">
    <property type="nucleotide sequence ID" value="NZ_AMRV01000007.1"/>
</dbReference>
<dbReference type="OrthoDB" id="9794400at2"/>
<dbReference type="GO" id="GO:0006396">
    <property type="term" value="P:RNA processing"/>
    <property type="evidence" value="ECO:0007669"/>
    <property type="project" value="InterPro"/>
</dbReference>
<dbReference type="GO" id="GO:0032259">
    <property type="term" value="P:methylation"/>
    <property type="evidence" value="ECO:0007669"/>
    <property type="project" value="UniProtKB-KW"/>
</dbReference>
<dbReference type="EMBL" id="AMRV01000007">
    <property type="protein sequence ID" value="EMD82408.1"/>
    <property type="molecule type" value="Genomic_DNA"/>
</dbReference>
<dbReference type="SUPFAM" id="SSF75217">
    <property type="entry name" value="alpha/beta knot"/>
    <property type="match status" value="1"/>
</dbReference>
<dbReference type="InterPro" id="IPR029026">
    <property type="entry name" value="tRNA_m1G_MTases_N"/>
</dbReference>